<organism evidence="2 3">
    <name type="scientific">Paenibacillus profundus</name>
    <dbReference type="NCBI Taxonomy" id="1173085"/>
    <lineage>
        <taxon>Bacteria</taxon>
        <taxon>Bacillati</taxon>
        <taxon>Bacillota</taxon>
        <taxon>Bacilli</taxon>
        <taxon>Bacillales</taxon>
        <taxon>Paenibacillaceae</taxon>
        <taxon>Paenibacillus</taxon>
    </lineage>
</organism>
<keyword evidence="1" id="KW-0472">Membrane</keyword>
<feature type="transmembrane region" description="Helical" evidence="1">
    <location>
        <begin position="63"/>
        <end position="79"/>
    </location>
</feature>
<feature type="transmembrane region" description="Helical" evidence="1">
    <location>
        <begin position="9"/>
        <end position="26"/>
    </location>
</feature>
<accession>A0ABS8YIT2</accession>
<dbReference type="RefSeq" id="WP_233698188.1">
    <property type="nucleotide sequence ID" value="NZ_JAJNBZ010000021.1"/>
</dbReference>
<reference evidence="2 3" key="1">
    <citation type="submission" date="2021-11" db="EMBL/GenBank/DDBJ databases">
        <title>Draft genome sequence of Paenibacillus profundus YoMME, a new Gram-positive bacteria with exoelectrogenic properties.</title>
        <authorList>
            <person name="Hubenova Y."/>
            <person name="Hubenova E."/>
            <person name="Manasiev Y."/>
            <person name="Peykov S."/>
            <person name="Mitov M."/>
        </authorList>
    </citation>
    <scope>NUCLEOTIDE SEQUENCE [LARGE SCALE GENOMIC DNA]</scope>
    <source>
        <strain evidence="2 3">YoMME</strain>
    </source>
</reference>
<feature type="transmembrane region" description="Helical" evidence="1">
    <location>
        <begin position="99"/>
        <end position="122"/>
    </location>
</feature>
<feature type="transmembrane region" description="Helical" evidence="1">
    <location>
        <begin position="159"/>
        <end position="177"/>
    </location>
</feature>
<protein>
    <submittedName>
        <fullName evidence="2">HXXEE domain-containing protein</fullName>
    </submittedName>
</protein>
<dbReference type="EMBL" id="JAJNBZ010000021">
    <property type="protein sequence ID" value="MCE5171830.1"/>
    <property type="molecule type" value="Genomic_DNA"/>
</dbReference>
<gene>
    <name evidence="2" type="ORF">LQV63_21355</name>
</gene>
<feature type="transmembrane region" description="Helical" evidence="1">
    <location>
        <begin position="129"/>
        <end position="147"/>
    </location>
</feature>
<evidence type="ECO:0000256" key="1">
    <source>
        <dbReference type="SAM" id="Phobius"/>
    </source>
</evidence>
<keyword evidence="1" id="KW-0812">Transmembrane</keyword>
<comment type="caution">
    <text evidence="2">The sequence shown here is derived from an EMBL/GenBank/DDBJ whole genome shotgun (WGS) entry which is preliminary data.</text>
</comment>
<evidence type="ECO:0000313" key="2">
    <source>
        <dbReference type="EMBL" id="MCE5171830.1"/>
    </source>
</evidence>
<keyword evidence="3" id="KW-1185">Reference proteome</keyword>
<name>A0ABS8YIT2_9BACL</name>
<proteinExistence type="predicted"/>
<keyword evidence="1" id="KW-1133">Transmembrane helix</keyword>
<feature type="transmembrane region" description="Helical" evidence="1">
    <location>
        <begin position="32"/>
        <end position="51"/>
    </location>
</feature>
<dbReference type="Proteomes" id="UP001199916">
    <property type="component" value="Unassembled WGS sequence"/>
</dbReference>
<evidence type="ECO:0000313" key="3">
    <source>
        <dbReference type="Proteomes" id="UP001199916"/>
    </source>
</evidence>
<feature type="transmembrane region" description="Helical" evidence="1">
    <location>
        <begin position="186"/>
        <end position="206"/>
    </location>
</feature>
<sequence length="207" mass="23511">MGNITKKDCMIGSFLSLFMVCLFTYLSSGYELIVTFVIGVLFAFAIFLTLYRRGWALSEPLSILPLYFGILSWQFIHFSEEFITGFSSQFPAIYGGEAYSVPFFLLLNMISYSLFTVTAILAFVKRLPFLLIPALFFIAYGALGNAIAHTTWSIYFGKYFPGLYTAQLYWILAPLFLRRLTGTWSVTLKLIIPYVVLLPIALIWALV</sequence>